<reference evidence="1" key="1">
    <citation type="submission" date="2023-08" db="EMBL/GenBank/DDBJ databases">
        <title>Reference Genome Resource for the Citrus Pathogen Phytophthora citrophthora.</title>
        <authorList>
            <person name="Moller H."/>
            <person name="Coetzee B."/>
            <person name="Rose L.J."/>
            <person name="Van Niekerk J.M."/>
        </authorList>
    </citation>
    <scope>NUCLEOTIDE SEQUENCE</scope>
    <source>
        <strain evidence="1">STE-U-9442</strain>
    </source>
</reference>
<evidence type="ECO:0000313" key="1">
    <source>
        <dbReference type="EMBL" id="KAK1930966.1"/>
    </source>
</evidence>
<accession>A0AAD9LC23</accession>
<keyword evidence="2" id="KW-1185">Reference proteome</keyword>
<dbReference type="EMBL" id="JASMQC010000036">
    <property type="protein sequence ID" value="KAK1930966.1"/>
    <property type="molecule type" value="Genomic_DNA"/>
</dbReference>
<dbReference type="AlphaFoldDB" id="A0AAD9LC23"/>
<proteinExistence type="predicted"/>
<name>A0AAD9LC23_9STRA</name>
<sequence>MPSHGAQESNRYYNQHVNGTAHQMHRKKLDVGKDVTHEQIIEKAESDGSLLHFRTARRAAPELQHLHRWDHPCKQSGLSQGSDVRARDKDHATFRASTNMVVLKSVSQITALLWWGRIPVQLISCCSKRHLPGGNKVVVSCLSTMRYYHRWMDGSTFTTSFTSSATICKFLWFSINLLLWPRGYGHHEPVQSPERHNSNATRRRLITLYPVATSKHRCGADRLRLRRCDALPRATNTNPETGIETTSAARSIIASVPNTSVSLRALHQPLLLHCLQQRAKVCAVWREFTCATASGQTITPGTRLPASKADTLSGRTGAIGRAETSRCAASKSSTALAQTVAKKTTRMSQKMAALSRKEPRRAKHSRDPFDLSLVYNNTDEKFLLNYCS</sequence>
<dbReference type="Proteomes" id="UP001259832">
    <property type="component" value="Unassembled WGS sequence"/>
</dbReference>
<evidence type="ECO:0000313" key="2">
    <source>
        <dbReference type="Proteomes" id="UP001259832"/>
    </source>
</evidence>
<organism evidence="1 2">
    <name type="scientific">Phytophthora citrophthora</name>
    <dbReference type="NCBI Taxonomy" id="4793"/>
    <lineage>
        <taxon>Eukaryota</taxon>
        <taxon>Sar</taxon>
        <taxon>Stramenopiles</taxon>
        <taxon>Oomycota</taxon>
        <taxon>Peronosporomycetes</taxon>
        <taxon>Peronosporales</taxon>
        <taxon>Peronosporaceae</taxon>
        <taxon>Phytophthora</taxon>
    </lineage>
</organism>
<protein>
    <submittedName>
        <fullName evidence="1">Uncharacterized protein</fullName>
    </submittedName>
</protein>
<comment type="caution">
    <text evidence="1">The sequence shown here is derived from an EMBL/GenBank/DDBJ whole genome shotgun (WGS) entry which is preliminary data.</text>
</comment>
<gene>
    <name evidence="1" type="ORF">P3T76_013555</name>
</gene>